<organism evidence="7 8">
    <name type="scientific">Candidatus Berkelbacteria bacterium RIFCSPLOWO2_01_FULL_50_28</name>
    <dbReference type="NCBI Taxonomy" id="1797471"/>
    <lineage>
        <taxon>Bacteria</taxon>
        <taxon>Candidatus Berkelbacteria</taxon>
    </lineage>
</organism>
<comment type="cofactor">
    <cofactor evidence="1">
        <name>Zn(2+)</name>
        <dbReference type="ChEBI" id="CHEBI:29105"/>
    </cofactor>
</comment>
<protein>
    <recommendedName>
        <fullName evidence="9">Succinylglutamate desuccinylase</fullName>
    </recommendedName>
</protein>
<evidence type="ECO:0000259" key="6">
    <source>
        <dbReference type="Pfam" id="PF24827"/>
    </source>
</evidence>
<dbReference type="PANTHER" id="PTHR15162">
    <property type="entry name" value="ASPARTOACYLASE"/>
    <property type="match status" value="1"/>
</dbReference>
<evidence type="ECO:0008006" key="9">
    <source>
        <dbReference type="Google" id="ProtNLM"/>
    </source>
</evidence>
<dbReference type="Gene3D" id="3.40.630.10">
    <property type="entry name" value="Zn peptidases"/>
    <property type="match status" value="1"/>
</dbReference>
<keyword evidence="3" id="KW-0378">Hydrolase</keyword>
<evidence type="ECO:0000256" key="2">
    <source>
        <dbReference type="ARBA" id="ARBA00022723"/>
    </source>
</evidence>
<dbReference type="GO" id="GO:0005829">
    <property type="term" value="C:cytosol"/>
    <property type="evidence" value="ECO:0007669"/>
    <property type="project" value="TreeGrafter"/>
</dbReference>
<keyword evidence="2" id="KW-0479">Metal-binding</keyword>
<dbReference type="EMBL" id="MEZX01000002">
    <property type="protein sequence ID" value="OGD64631.1"/>
    <property type="molecule type" value="Genomic_DNA"/>
</dbReference>
<dbReference type="InterPro" id="IPR055438">
    <property type="entry name" value="AstE_AspA_cat"/>
</dbReference>
<dbReference type="PANTHER" id="PTHR15162:SF7">
    <property type="entry name" value="SUCCINYLGLUTAMATE DESUCCINYLASE"/>
    <property type="match status" value="1"/>
</dbReference>
<dbReference type="GO" id="GO:0046872">
    <property type="term" value="F:metal ion binding"/>
    <property type="evidence" value="ECO:0007669"/>
    <property type="project" value="UniProtKB-KW"/>
</dbReference>
<dbReference type="SUPFAM" id="SSF53187">
    <property type="entry name" value="Zn-dependent exopeptidases"/>
    <property type="match status" value="1"/>
</dbReference>
<evidence type="ECO:0000313" key="7">
    <source>
        <dbReference type="EMBL" id="OGD64631.1"/>
    </source>
</evidence>
<evidence type="ECO:0000256" key="3">
    <source>
        <dbReference type="ARBA" id="ARBA00022801"/>
    </source>
</evidence>
<dbReference type="AlphaFoldDB" id="A0A1F5EBA3"/>
<sequence length="272" mass="30304">MTGELITKVISAKPGKTVAVFAGIHGNEKAGVMALEKVLKTFQLDAGTAYFVIANPEAVKLNVRFIEKNLNRLFFTSNDGQTTEDERARELMKVLDECDALLDLHGYNGEEDSPFIITDGEGLELASKLDFGYIITGINKAGDGATDCYMTEQKKPGLCLECGSNFHPEKYAALAEKSIYQFLKFYGLVESAPGFDSREQKLFKTGEIAIRQSETFAFDREYQNFDELKSGAVFATDGENKYTAKENEYIIFPRPNQKIGQESFMLVSRINS</sequence>
<dbReference type="InterPro" id="IPR007036">
    <property type="entry name" value="Aste_AspA_hybrid_dom"/>
</dbReference>
<reference evidence="7 8" key="1">
    <citation type="journal article" date="2016" name="Nat. Commun.">
        <title>Thousands of microbial genomes shed light on interconnected biogeochemical processes in an aquifer system.</title>
        <authorList>
            <person name="Anantharaman K."/>
            <person name="Brown C.T."/>
            <person name="Hug L.A."/>
            <person name="Sharon I."/>
            <person name="Castelle C.J."/>
            <person name="Probst A.J."/>
            <person name="Thomas B.C."/>
            <person name="Singh A."/>
            <person name="Wilkins M.J."/>
            <person name="Karaoz U."/>
            <person name="Brodie E.L."/>
            <person name="Williams K.H."/>
            <person name="Hubbard S.S."/>
            <person name="Banfield J.F."/>
        </authorList>
    </citation>
    <scope>NUCLEOTIDE SEQUENCE [LARGE SCALE GENOMIC DNA]</scope>
</reference>
<keyword evidence="4" id="KW-0862">Zinc</keyword>
<accession>A0A1F5EBA3</accession>
<dbReference type="Proteomes" id="UP000177481">
    <property type="component" value="Unassembled WGS sequence"/>
</dbReference>
<name>A0A1F5EBA3_9BACT</name>
<dbReference type="InterPro" id="IPR050178">
    <property type="entry name" value="AspA/AstE_fam"/>
</dbReference>
<evidence type="ECO:0000256" key="4">
    <source>
        <dbReference type="ARBA" id="ARBA00022833"/>
    </source>
</evidence>
<dbReference type="GO" id="GO:0016788">
    <property type="term" value="F:hydrolase activity, acting on ester bonds"/>
    <property type="evidence" value="ECO:0007669"/>
    <property type="project" value="InterPro"/>
</dbReference>
<dbReference type="Pfam" id="PF04952">
    <property type="entry name" value="AstE_AspA_hybrid"/>
    <property type="match status" value="1"/>
</dbReference>
<dbReference type="Pfam" id="PF24827">
    <property type="entry name" value="AstE_AspA_cat"/>
    <property type="match status" value="1"/>
</dbReference>
<gene>
    <name evidence="7" type="ORF">A3A71_01080</name>
</gene>
<comment type="caution">
    <text evidence="7">The sequence shown here is derived from an EMBL/GenBank/DDBJ whole genome shotgun (WGS) entry which is preliminary data.</text>
</comment>
<feature type="domain" description="Succinylglutamate desuccinylase/Aspartoacylase catalytic" evidence="6">
    <location>
        <begin position="14"/>
        <end position="165"/>
    </location>
</feature>
<proteinExistence type="predicted"/>
<feature type="domain" description="AstE/AspA barrel-sandwich hybrid" evidence="5">
    <location>
        <begin position="211"/>
        <end position="269"/>
    </location>
</feature>
<evidence type="ECO:0000256" key="1">
    <source>
        <dbReference type="ARBA" id="ARBA00001947"/>
    </source>
</evidence>
<evidence type="ECO:0000313" key="8">
    <source>
        <dbReference type="Proteomes" id="UP000177481"/>
    </source>
</evidence>
<dbReference type="STRING" id="1797471.A3A71_01080"/>
<evidence type="ECO:0000259" key="5">
    <source>
        <dbReference type="Pfam" id="PF04952"/>
    </source>
</evidence>